<dbReference type="GO" id="GO:0015184">
    <property type="term" value="F:L-cystine transmembrane transporter activity"/>
    <property type="evidence" value="ECO:0007669"/>
    <property type="project" value="TreeGrafter"/>
</dbReference>
<proteinExistence type="inferred from homology"/>
<feature type="domain" description="ABC transmembrane type-1" evidence="10">
    <location>
        <begin position="20"/>
        <end position="211"/>
    </location>
</feature>
<protein>
    <submittedName>
        <fullName evidence="11">ABC transporter permease</fullName>
    </submittedName>
</protein>
<dbReference type="Pfam" id="PF00528">
    <property type="entry name" value="BPD_transp_1"/>
    <property type="match status" value="1"/>
</dbReference>
<feature type="transmembrane region" description="Helical" evidence="9">
    <location>
        <begin position="89"/>
        <end position="108"/>
    </location>
</feature>
<name>A0A267MLS9_9FIRM</name>
<dbReference type="RefSeq" id="WP_095132055.1">
    <property type="nucleotide sequence ID" value="NZ_NIBG01000003.1"/>
</dbReference>
<keyword evidence="8 9" id="KW-0472">Membrane</keyword>
<gene>
    <name evidence="11" type="ORF">CCE28_06255</name>
</gene>
<dbReference type="OrthoDB" id="9787841at2"/>
<evidence type="ECO:0000256" key="1">
    <source>
        <dbReference type="ARBA" id="ARBA00004651"/>
    </source>
</evidence>
<dbReference type="FunFam" id="1.10.3720.10:FF:000009">
    <property type="entry name" value="Amino acid ABC transporter permease"/>
    <property type="match status" value="1"/>
</dbReference>
<dbReference type="NCBIfam" id="TIGR01726">
    <property type="entry name" value="HEQRo_perm_3TM"/>
    <property type="match status" value="1"/>
</dbReference>
<feature type="transmembrane region" description="Helical" evidence="9">
    <location>
        <begin position="192"/>
        <end position="210"/>
    </location>
</feature>
<evidence type="ECO:0000313" key="11">
    <source>
        <dbReference type="EMBL" id="PAB60496.1"/>
    </source>
</evidence>
<keyword evidence="5 9" id="KW-0812">Transmembrane</keyword>
<evidence type="ECO:0000256" key="3">
    <source>
        <dbReference type="ARBA" id="ARBA00022448"/>
    </source>
</evidence>
<comment type="caution">
    <text evidence="11">The sequence shown here is derived from an EMBL/GenBank/DDBJ whole genome shotgun (WGS) entry which is preliminary data.</text>
</comment>
<evidence type="ECO:0000256" key="8">
    <source>
        <dbReference type="ARBA" id="ARBA00023136"/>
    </source>
</evidence>
<keyword evidence="3 9" id="KW-0813">Transport</keyword>
<dbReference type="AlphaFoldDB" id="A0A267MLS9"/>
<evidence type="ECO:0000256" key="7">
    <source>
        <dbReference type="ARBA" id="ARBA00022989"/>
    </source>
</evidence>
<dbReference type="CDD" id="cd06261">
    <property type="entry name" value="TM_PBP2"/>
    <property type="match status" value="1"/>
</dbReference>
<keyword evidence="12" id="KW-1185">Reference proteome</keyword>
<dbReference type="GO" id="GO:0043190">
    <property type="term" value="C:ATP-binding cassette (ABC) transporter complex"/>
    <property type="evidence" value="ECO:0007669"/>
    <property type="project" value="InterPro"/>
</dbReference>
<feature type="transmembrane region" description="Helical" evidence="9">
    <location>
        <begin position="56"/>
        <end position="77"/>
    </location>
</feature>
<evidence type="ECO:0000313" key="12">
    <source>
        <dbReference type="Proteomes" id="UP000216024"/>
    </source>
</evidence>
<dbReference type="SUPFAM" id="SSF161098">
    <property type="entry name" value="MetI-like"/>
    <property type="match status" value="1"/>
</dbReference>
<evidence type="ECO:0000259" key="10">
    <source>
        <dbReference type="PROSITE" id="PS50928"/>
    </source>
</evidence>
<evidence type="ECO:0000256" key="5">
    <source>
        <dbReference type="ARBA" id="ARBA00022692"/>
    </source>
</evidence>
<sequence>MINLDFQFIIEIFPKLLSSVHITLSLTLISMFIGIFVGTMLGIIRVYKIKALDKLASIYISFFRGTPLIVQLFILYYGMPQIIPKFAEVSAYMAAFIGLSLNSGAYMAEIIRSSINAIDKGQMEAALSVGMTKWQAMRRIIFPQAFRIAVPGLGNTFVSLLKETSLAFVLGVSEVLAKGKMISAATYKFFETYLAVAIIYWIITLTFTYIQSKIEKRLNTAYS</sequence>
<dbReference type="PROSITE" id="PS50928">
    <property type="entry name" value="ABC_TM1"/>
    <property type="match status" value="1"/>
</dbReference>
<dbReference type="PANTHER" id="PTHR30614">
    <property type="entry name" value="MEMBRANE COMPONENT OF AMINO ACID ABC TRANSPORTER"/>
    <property type="match status" value="1"/>
</dbReference>
<dbReference type="Gene3D" id="1.10.3720.10">
    <property type="entry name" value="MetI-like"/>
    <property type="match status" value="1"/>
</dbReference>
<dbReference type="InterPro" id="IPR035906">
    <property type="entry name" value="MetI-like_sf"/>
</dbReference>
<comment type="subcellular location">
    <subcellularLocation>
        <location evidence="1 9">Cell membrane</location>
        <topology evidence="1 9">Multi-pass membrane protein</topology>
    </subcellularLocation>
</comment>
<dbReference type="Proteomes" id="UP000216024">
    <property type="component" value="Unassembled WGS sequence"/>
</dbReference>
<evidence type="ECO:0000256" key="9">
    <source>
        <dbReference type="RuleBase" id="RU363032"/>
    </source>
</evidence>
<evidence type="ECO:0000256" key="2">
    <source>
        <dbReference type="ARBA" id="ARBA00009306"/>
    </source>
</evidence>
<dbReference type="PANTHER" id="PTHR30614:SF0">
    <property type="entry name" value="L-CYSTINE TRANSPORT SYSTEM PERMEASE PROTEIN TCYL"/>
    <property type="match status" value="1"/>
</dbReference>
<keyword evidence="6" id="KW-0029">Amino-acid transport</keyword>
<feature type="transmembrane region" description="Helical" evidence="9">
    <location>
        <begin position="20"/>
        <end position="44"/>
    </location>
</feature>
<evidence type="ECO:0000256" key="4">
    <source>
        <dbReference type="ARBA" id="ARBA00022475"/>
    </source>
</evidence>
<keyword evidence="4" id="KW-1003">Cell membrane</keyword>
<keyword evidence="7 9" id="KW-1133">Transmembrane helix</keyword>
<dbReference type="EMBL" id="NIBG01000003">
    <property type="protein sequence ID" value="PAB60496.1"/>
    <property type="molecule type" value="Genomic_DNA"/>
</dbReference>
<dbReference type="InterPro" id="IPR043429">
    <property type="entry name" value="ArtM/GltK/GlnP/TcyL/YhdX-like"/>
</dbReference>
<comment type="similarity">
    <text evidence="2 9">Belongs to the binding-protein-dependent transport system permease family.</text>
</comment>
<dbReference type="InterPro" id="IPR010065">
    <property type="entry name" value="AA_ABC_transptr_permease_3TM"/>
</dbReference>
<dbReference type="InterPro" id="IPR000515">
    <property type="entry name" value="MetI-like"/>
</dbReference>
<organism evidence="11 12">
    <name type="scientific">Anaeromicrobium sediminis</name>
    <dbReference type="NCBI Taxonomy" id="1478221"/>
    <lineage>
        <taxon>Bacteria</taxon>
        <taxon>Bacillati</taxon>
        <taxon>Bacillota</taxon>
        <taxon>Clostridia</taxon>
        <taxon>Peptostreptococcales</taxon>
        <taxon>Thermotaleaceae</taxon>
        <taxon>Anaeromicrobium</taxon>
    </lineage>
</organism>
<evidence type="ECO:0000256" key="6">
    <source>
        <dbReference type="ARBA" id="ARBA00022970"/>
    </source>
</evidence>
<reference evidence="11 12" key="1">
    <citation type="submission" date="2017-06" db="EMBL/GenBank/DDBJ databases">
        <title>Draft genome sequence of anaerobic fermentative bacterium Anaeromicrobium sediminis DY2726D isolated from West Pacific Ocean sediments.</title>
        <authorList>
            <person name="Zeng X."/>
        </authorList>
    </citation>
    <scope>NUCLEOTIDE SEQUENCE [LARGE SCALE GENOMIC DNA]</scope>
    <source>
        <strain evidence="11 12">DY2726D</strain>
    </source>
</reference>
<accession>A0A267MLS9</accession>